<dbReference type="CDD" id="cd07938">
    <property type="entry name" value="DRE_TIM_HMGL"/>
    <property type="match status" value="1"/>
</dbReference>
<dbReference type="Pfam" id="PF02515">
    <property type="entry name" value="CoA_transf_3"/>
    <property type="match status" value="1"/>
</dbReference>
<dbReference type="eggNOG" id="COG0119">
    <property type="taxonomic scope" value="Bacteria"/>
</dbReference>
<accession>A1VTK3</accession>
<dbReference type="Proteomes" id="UP000000644">
    <property type="component" value="Chromosome"/>
</dbReference>
<proteinExistence type="predicted"/>
<dbReference type="InterPro" id="IPR044855">
    <property type="entry name" value="CoA-Trfase_III_dom3_sf"/>
</dbReference>
<dbReference type="InterPro" id="IPR050483">
    <property type="entry name" value="CoA-transferase_III_domain"/>
</dbReference>
<dbReference type="Gene3D" id="3.20.20.70">
    <property type="entry name" value="Aldolase class I"/>
    <property type="match status" value="1"/>
</dbReference>
<dbReference type="PANTHER" id="PTHR48207">
    <property type="entry name" value="SUCCINATE--HYDROXYMETHYLGLUTARATE COA-TRANSFERASE"/>
    <property type="match status" value="1"/>
</dbReference>
<keyword evidence="4" id="KW-1185">Reference proteome</keyword>
<organism evidence="3 4">
    <name type="scientific">Polaromonas naphthalenivorans (strain CJ2)</name>
    <dbReference type="NCBI Taxonomy" id="365044"/>
    <lineage>
        <taxon>Bacteria</taxon>
        <taxon>Pseudomonadati</taxon>
        <taxon>Pseudomonadota</taxon>
        <taxon>Betaproteobacteria</taxon>
        <taxon>Burkholderiales</taxon>
        <taxon>Comamonadaceae</taxon>
        <taxon>Polaromonas</taxon>
    </lineage>
</organism>
<sequence>MEVRAVDSAAPFLPARNAVPSSPIERPLPTMYSPEILISEVGPRDGLQSVKACMPTADKLRWIDALYAAGVREIEVASFVPARLLPQMADAAEVVRHAITLPGLRVMALVPNRRGAEAALAAGVHKLTVPVSASAAHSLANVRRTREEMVEEVRAIAALRRDLAPHVGLEAGISTAFGCTLQGLVAEDDVIRLAAQCIAAGADESGLSDTVGYANPAQVRRLFRRLRAEIGRHAGAAHMHNTRGLGLANCLAAYEEGVRTFDASLGGLGGCPYAPGASGNVVTEDLVFMFEAMGLRTGIDLEKLIAARAPLKAGLPGEPLYGLTPEAGLPKGFVQGARMAAPASPAVEESDTRETPLPYAGIRVVEFTHMVMGPTCGLLLGDLGAEVIKVEPPEGDGTRRLLGSGAGFFPAFNRNKKSIALDLKTPEGREAALRLIATADIVSENFKPGTMKKLGLDYETLKQRHPRLVYVSHKGFLPGPYEHRTALDEVVQMMGGLAYMTGRSGDPLRAGASVNDIMGGMFGAIGAMAALRQRELTGRGMEVQSALFENNVFLVGQHMMQFAATAQAAAPMPSRISAWGVYDVFTVKGGEQIFLAAVSDKQWAVFCQAFGLGELLADPRLTTNNDRVRAREWLLPILRSHLAGYSAAELGAVFEARELPFAPIVRPEELFDDPHLNATGGLAPVRMNDGSRSRVPLMPFTLGGRRPGIRLQPPLLGEHSRELLQELGYGEDAIEAFQSARVNR</sequence>
<evidence type="ECO:0000313" key="4">
    <source>
        <dbReference type="Proteomes" id="UP000000644"/>
    </source>
</evidence>
<dbReference type="InterPro" id="IPR000891">
    <property type="entry name" value="PYR_CT"/>
</dbReference>
<evidence type="ECO:0000313" key="3">
    <source>
        <dbReference type="EMBL" id="ABM38981.1"/>
    </source>
</evidence>
<dbReference type="STRING" id="365044.Pnap_3685"/>
<dbReference type="KEGG" id="pna:Pnap_3685"/>
<keyword evidence="3" id="KW-0670">Pyruvate</keyword>
<gene>
    <name evidence="3" type="ordered locus">Pnap_3685</name>
</gene>
<protein>
    <submittedName>
        <fullName evidence="3">Pyruvate carboxyltransferase</fullName>
    </submittedName>
</protein>
<dbReference type="SUPFAM" id="SSF89796">
    <property type="entry name" value="CoA-transferase family III (CaiB/BaiF)"/>
    <property type="match status" value="1"/>
</dbReference>
<dbReference type="AlphaFoldDB" id="A1VTK3"/>
<dbReference type="NCBIfam" id="NF004283">
    <property type="entry name" value="PRK05692.1"/>
    <property type="match status" value="1"/>
</dbReference>
<dbReference type="EMBL" id="CP000529">
    <property type="protein sequence ID" value="ABM38981.1"/>
    <property type="molecule type" value="Genomic_DNA"/>
</dbReference>
<dbReference type="InterPro" id="IPR023606">
    <property type="entry name" value="CoA-Trfase_III_dom_1_sf"/>
</dbReference>
<reference evidence="4" key="1">
    <citation type="journal article" date="2009" name="Environ. Microbiol.">
        <title>The genome of Polaromonas naphthalenivorans strain CJ2, isolated from coal tar-contaminated sediment, reveals physiological and metabolic versatility and evolution through extensive horizontal gene transfer.</title>
        <authorList>
            <person name="Yagi J.M."/>
            <person name="Sims D."/>
            <person name="Brettin T."/>
            <person name="Bruce D."/>
            <person name="Madsen E.L."/>
        </authorList>
    </citation>
    <scope>NUCLEOTIDE SEQUENCE [LARGE SCALE GENOMIC DNA]</scope>
    <source>
        <strain evidence="4">CJ2</strain>
    </source>
</reference>
<dbReference type="Gene3D" id="3.40.50.10540">
    <property type="entry name" value="Crotonobetainyl-coa:carnitine coa-transferase, domain 1"/>
    <property type="match status" value="1"/>
</dbReference>
<dbReference type="Pfam" id="PF00682">
    <property type="entry name" value="HMGL-like"/>
    <property type="match status" value="1"/>
</dbReference>
<name>A1VTK3_POLNA</name>
<dbReference type="SUPFAM" id="SSF51569">
    <property type="entry name" value="Aldolase"/>
    <property type="match status" value="1"/>
</dbReference>
<dbReference type="PROSITE" id="PS50991">
    <property type="entry name" value="PYR_CT"/>
    <property type="match status" value="1"/>
</dbReference>
<dbReference type="InterPro" id="IPR003673">
    <property type="entry name" value="CoA-Trfase_fam_III"/>
</dbReference>
<dbReference type="Gene3D" id="3.30.1540.10">
    <property type="entry name" value="formyl-coa transferase, domain 3"/>
    <property type="match status" value="1"/>
</dbReference>
<dbReference type="HOGENOM" id="CLU_022022_0_0_4"/>
<keyword evidence="1 3" id="KW-0808">Transferase</keyword>
<evidence type="ECO:0000256" key="1">
    <source>
        <dbReference type="ARBA" id="ARBA00022679"/>
    </source>
</evidence>
<dbReference type="eggNOG" id="COG1804">
    <property type="taxonomic scope" value="Bacteria"/>
</dbReference>
<dbReference type="PANTHER" id="PTHR48207:SF3">
    <property type="entry name" value="SUCCINATE--HYDROXYMETHYLGLUTARATE COA-TRANSFERASE"/>
    <property type="match status" value="1"/>
</dbReference>
<dbReference type="InterPro" id="IPR013785">
    <property type="entry name" value="Aldolase_TIM"/>
</dbReference>
<evidence type="ECO:0000259" key="2">
    <source>
        <dbReference type="PROSITE" id="PS50991"/>
    </source>
</evidence>
<feature type="domain" description="Pyruvate carboxyltransferase" evidence="2">
    <location>
        <begin position="36"/>
        <end position="305"/>
    </location>
</feature>
<dbReference type="GO" id="GO:0008410">
    <property type="term" value="F:CoA-transferase activity"/>
    <property type="evidence" value="ECO:0007669"/>
    <property type="project" value="TreeGrafter"/>
</dbReference>